<accession>A0A179IN77</accession>
<evidence type="ECO:0000256" key="10">
    <source>
        <dbReference type="SAM" id="MobiDB-lite"/>
    </source>
</evidence>
<dbReference type="AlphaFoldDB" id="A0A179IN77"/>
<evidence type="ECO:0000259" key="11">
    <source>
        <dbReference type="SMART" id="SM00967"/>
    </source>
</evidence>
<dbReference type="GO" id="GO:0016435">
    <property type="term" value="F:rRNA (guanine) methyltransferase activity"/>
    <property type="evidence" value="ECO:0007669"/>
    <property type="project" value="TreeGrafter"/>
</dbReference>
<feature type="region of interest" description="Disordered" evidence="10">
    <location>
        <begin position="150"/>
        <end position="276"/>
    </location>
</feature>
<evidence type="ECO:0000256" key="9">
    <source>
        <dbReference type="ARBA" id="ARBA00034881"/>
    </source>
</evidence>
<dbReference type="PANTHER" id="PTHR46103">
    <property type="entry name" value="RRNA METHYLTRANSFERASE 1, MITOCHONDRIAL"/>
    <property type="match status" value="1"/>
</dbReference>
<dbReference type="InterPro" id="IPR029028">
    <property type="entry name" value="Alpha/beta_knot_MTases"/>
</dbReference>
<dbReference type="GO" id="GO:0005739">
    <property type="term" value="C:mitochondrion"/>
    <property type="evidence" value="ECO:0007669"/>
    <property type="project" value="UniProtKB-SubCell"/>
</dbReference>
<dbReference type="Pfam" id="PF00588">
    <property type="entry name" value="SpoU_methylase"/>
    <property type="match status" value="1"/>
</dbReference>
<keyword evidence="5" id="KW-0808">Transferase</keyword>
<dbReference type="InterPro" id="IPR029064">
    <property type="entry name" value="Ribosomal_eL30-like_sf"/>
</dbReference>
<dbReference type="SUPFAM" id="SSF55315">
    <property type="entry name" value="L30e-like"/>
    <property type="match status" value="1"/>
</dbReference>
<dbReference type="InterPro" id="IPR047261">
    <property type="entry name" value="MRM1_MeTrfase_dom"/>
</dbReference>
<reference evidence="12 13" key="1">
    <citation type="submission" date="2016-03" db="EMBL/GenBank/DDBJ databases">
        <title>Fine-scale spatial genetic structure of a fungal parasite of coffee scale insects.</title>
        <authorList>
            <person name="Jackson D."/>
            <person name="Zemenick K.A."/>
            <person name="Malloure B."/>
            <person name="Quandt C.A."/>
            <person name="James T.Y."/>
        </authorList>
    </citation>
    <scope>NUCLEOTIDE SEQUENCE [LARGE SCALE GENOMIC DNA]</scope>
    <source>
        <strain evidence="12 13">UM487</strain>
    </source>
</reference>
<evidence type="ECO:0000256" key="2">
    <source>
        <dbReference type="ARBA" id="ARBA00007228"/>
    </source>
</evidence>
<evidence type="ECO:0000256" key="5">
    <source>
        <dbReference type="ARBA" id="ARBA00022679"/>
    </source>
</evidence>
<evidence type="ECO:0000256" key="8">
    <source>
        <dbReference type="ARBA" id="ARBA00023128"/>
    </source>
</evidence>
<comment type="caution">
    <text evidence="12">The sequence shown here is derived from an EMBL/GenBank/DDBJ whole genome shotgun (WGS) entry which is preliminary data.</text>
</comment>
<evidence type="ECO:0000256" key="4">
    <source>
        <dbReference type="ARBA" id="ARBA00022603"/>
    </source>
</evidence>
<keyword evidence="8" id="KW-0496">Mitochondrion</keyword>
<evidence type="ECO:0000256" key="1">
    <source>
        <dbReference type="ARBA" id="ARBA00004173"/>
    </source>
</evidence>
<feature type="region of interest" description="Disordered" evidence="10">
    <location>
        <begin position="47"/>
        <end position="130"/>
    </location>
</feature>
<dbReference type="EMBL" id="LUKN01000301">
    <property type="protein sequence ID" value="OAR03150.1"/>
    <property type="molecule type" value="Genomic_DNA"/>
</dbReference>
<dbReference type="InterPro" id="IPR029026">
    <property type="entry name" value="tRNA_m1G_MTases_N"/>
</dbReference>
<sequence>MNRLLCSGYAAPIQSTMRRTPQLPVAAPLVAVRYASLSAIYRGLRRSDGIQHGSGRPRDDSSLERSMKANRRDDGRRSERTARAMAGAASPRQQAKLRKKLTHKEHKRLKEQEGEEKGPQSRRKRFLNPEKDFGKTSLVYQLKHGVLKDEVPIDGLPQPVRPRPRDDFRAERPARRDDSRDADGQALRPWKDSHADRPVRRKAFRDNDRQTPQQGWDRQTSGEDRARGSDTSAPRQAWDRQSSARDRPRDSWPQQRPDGQSRDRRPNGNRDSAEYSSAARKMMPMAIKYTTAASQFLYGRTVVKAALEQSRRKLYNLYVYGGENRVDSYYNQSMIRLAESQGIPVTIVPNDQQRLMDKMSVGRPHNGFIPVTALGQLEEASDRSGFHITRRHQTREEEVVNGTSTFISRPIDRTPRPLVLLLHEILDPGNLGALLRTASYLGVDAVGITQRSSSTLTPVVLKSAAGAVEEITLFSVDAPADFLERSKSAGWTTYAAVAPPEGKLARMHGDKFVSTDDIEERSPLLDKPCILVLGNEGHGLPRHIKVAADYELSIPRVVPDSCIDSLNVSVAGALLAHAFIKGAKVRKAEGPFDTMAASRREGTEHTSEALF</sequence>
<evidence type="ECO:0000256" key="6">
    <source>
        <dbReference type="ARBA" id="ARBA00022691"/>
    </source>
</evidence>
<keyword evidence="4" id="KW-0489">Methyltransferase</keyword>
<protein>
    <recommendedName>
        <fullName evidence="9">rRNA methyltransferase 1, mitochondrial</fullName>
    </recommendedName>
</protein>
<dbReference type="InterPro" id="IPR047182">
    <property type="entry name" value="MRM1"/>
</dbReference>
<evidence type="ECO:0000256" key="3">
    <source>
        <dbReference type="ARBA" id="ARBA00022552"/>
    </source>
</evidence>
<proteinExistence type="inferred from homology"/>
<feature type="compositionally biased region" description="Polar residues" evidence="10">
    <location>
        <begin position="210"/>
        <end position="219"/>
    </location>
</feature>
<dbReference type="OMA" id="IHANENR"/>
<organism evidence="12 13">
    <name type="scientific">Cordyceps confragosa</name>
    <name type="common">Lecanicillium lecanii</name>
    <dbReference type="NCBI Taxonomy" id="2714763"/>
    <lineage>
        <taxon>Eukaryota</taxon>
        <taxon>Fungi</taxon>
        <taxon>Dikarya</taxon>
        <taxon>Ascomycota</taxon>
        <taxon>Pezizomycotina</taxon>
        <taxon>Sordariomycetes</taxon>
        <taxon>Hypocreomycetidae</taxon>
        <taxon>Hypocreales</taxon>
        <taxon>Cordycipitaceae</taxon>
        <taxon>Akanthomyces</taxon>
    </lineage>
</organism>
<gene>
    <name evidence="12" type="ORF">LLEC1_06012</name>
</gene>
<feature type="compositionally biased region" description="Basic and acidic residues" evidence="10">
    <location>
        <begin position="56"/>
        <end position="82"/>
    </location>
</feature>
<comment type="subcellular location">
    <subcellularLocation>
        <location evidence="1">Mitochondrion</location>
    </subcellularLocation>
</comment>
<keyword evidence="3" id="KW-0698">rRNA processing</keyword>
<feature type="compositionally biased region" description="Basic and acidic residues" evidence="10">
    <location>
        <begin position="108"/>
        <end position="119"/>
    </location>
</feature>
<feature type="compositionally biased region" description="Basic and acidic residues" evidence="10">
    <location>
        <begin position="163"/>
        <end position="209"/>
    </location>
</feature>
<dbReference type="OrthoDB" id="270651at2759"/>
<keyword evidence="6" id="KW-0949">S-adenosyl-L-methionine</keyword>
<feature type="compositionally biased region" description="Basic and acidic residues" evidence="10">
    <location>
        <begin position="259"/>
        <end position="273"/>
    </location>
</feature>
<feature type="compositionally biased region" description="Basic residues" evidence="10">
    <location>
        <begin position="95"/>
        <end position="107"/>
    </location>
</feature>
<dbReference type="Gene3D" id="3.30.1330.30">
    <property type="match status" value="1"/>
</dbReference>
<dbReference type="CDD" id="cd18105">
    <property type="entry name" value="SpoU-like_MRM1"/>
    <property type="match status" value="1"/>
</dbReference>
<dbReference type="GO" id="GO:0003723">
    <property type="term" value="F:RNA binding"/>
    <property type="evidence" value="ECO:0007669"/>
    <property type="project" value="InterPro"/>
</dbReference>
<feature type="domain" description="RNA 2-O ribose methyltransferase substrate binding" evidence="11">
    <location>
        <begin position="296"/>
        <end position="378"/>
    </location>
</feature>
<dbReference type="SMART" id="SM00967">
    <property type="entry name" value="SpoU_sub_bind"/>
    <property type="match status" value="1"/>
</dbReference>
<dbReference type="InterPro" id="IPR001537">
    <property type="entry name" value="SpoU_MeTrfase"/>
</dbReference>
<dbReference type="PANTHER" id="PTHR46103:SF1">
    <property type="entry name" value="RRNA METHYLTRANSFERASE 1, MITOCHONDRIAL"/>
    <property type="match status" value="1"/>
</dbReference>
<dbReference type="SUPFAM" id="SSF75217">
    <property type="entry name" value="alpha/beta knot"/>
    <property type="match status" value="1"/>
</dbReference>
<evidence type="ECO:0000256" key="7">
    <source>
        <dbReference type="ARBA" id="ARBA00022946"/>
    </source>
</evidence>
<dbReference type="Gene3D" id="3.40.1280.10">
    <property type="match status" value="1"/>
</dbReference>
<keyword evidence="7" id="KW-0809">Transit peptide</keyword>
<comment type="similarity">
    <text evidence="2">Belongs to the class IV-like SAM-binding methyltransferase superfamily. RNA methyltransferase TrmH family.</text>
</comment>
<dbReference type="Pfam" id="PF08032">
    <property type="entry name" value="SpoU_sub_bind"/>
    <property type="match status" value="1"/>
</dbReference>
<evidence type="ECO:0000313" key="12">
    <source>
        <dbReference type="EMBL" id="OAR03150.1"/>
    </source>
</evidence>
<dbReference type="InterPro" id="IPR013123">
    <property type="entry name" value="SpoU_subst-bd"/>
</dbReference>
<evidence type="ECO:0000313" key="13">
    <source>
        <dbReference type="Proteomes" id="UP000243081"/>
    </source>
</evidence>
<dbReference type="Proteomes" id="UP000243081">
    <property type="component" value="Unassembled WGS sequence"/>
</dbReference>
<name>A0A179IN77_CORDF</name>
<keyword evidence="13" id="KW-1185">Reference proteome</keyword>